<evidence type="ECO:0000256" key="7">
    <source>
        <dbReference type="SAM" id="Coils"/>
    </source>
</evidence>
<dbReference type="EC" id="3.4.19.12" evidence="2"/>
<feature type="domain" description="DUF3645" evidence="10">
    <location>
        <begin position="2335"/>
        <end position="2367"/>
    </location>
</feature>
<comment type="catalytic activity">
    <reaction evidence="1">
        <text>Thiol-dependent hydrolysis of ester, thioester, amide, peptide and isopeptide bonds formed by the C-terminal Gly of ubiquitin (a 76-residue protein attached to proteins as an intracellular targeting signal).</text>
        <dbReference type="EC" id="3.4.19.12"/>
    </reaction>
</comment>
<keyword evidence="7" id="KW-0175">Coiled coil</keyword>
<sequence>MPPRDLIQRVFEHAALPPKLPGSHDENIDEVEVNLLERMLKATKTMKGLDIDSSMWDNVKRSLRACKHIHVDGSIDKAQLTLSLRKLAPGNIVILHIMQQNAGLLIRRESSNNKQLVIFEAFEASPRSENVLASQNALLCDFPDAAAAVPLSRFLNDTFVESLASFLVQASSEFIEKFAARAKKAGVSVVEIRDTVDPALIREMLINLLEGLGERSATPILRKRIRDEVNWDNSKRPWRRSPFWLVLRVCVQRLLALGCPPFEGRLRYKLLQCLFYAQLLSDGVSHLSIEDCHFLRAKLCRRLAKLEAESDKIPSCPRTNCRSLFDMVGCFCEEGIQKASSHMKHAWGIFKNSTIRQIPSIPYSASDEDLRLTLPNSLPYLKGVLKSHANCNTLQGNFSNDSMGEGALPGEQTFAEKHFDLARSEANLETLRSFVPGSGIEDCARIGRLILAYIDKGPLDAYSSSIEQRSLMVLVLFETWIWMDICALNKFPLLKNYHSGFHPEILDVLHLSRLKDVERLHEVQRYLDRRQTNCQFPNMTIFSEPHRDCFAFHFFDTNDGIPLRKLRHNIQKASDAARNAKEVDRRKMNKRYDELTAEISNLVCCCAHKGRRRDPGCKHCLLRRQRNNLRITIHEDFLPGNSFDYQDAQQKAILLELAMPESLAVYRDATWKIISLLREPSQDTSSRQEPKVSLRNYNQLQEFSQIDRRNIVGLASTAKSFLVAHYAGIKPPASKSRTLLPFGLRLSYYDHDQGAWCNGFPRKISIAHNFRLDVSVLTLLEAKSELEFEGGATEPSSYEILSSQTRCPSKLTVHEFMAYQNILVGQHRLWPSILREIGSSNLNFSLVETMHVINHRCLQSGPRDMELGVRMSHAPLIDPFFCGQLLECIERHLESISGNWRESYHMELLVTIILRVCSVGEEISKAKARQLLRRAQAITLRWTRLVHKESQNPASCAASVSEKLTIHALMASLICKRTFLGDELRDIAGHGQYLRVFIEASIVLQDNLPSDKLSLPSVVQGMLIRDLHRSFDLRAQLSKAILILPQSLEDAINSVWPVCTGCTREYRAWRLLDHPHTEWIVSEIASTEYTASQTVHYHVVQGDLLIDKKPLGRLPSELRDSRIVKQLFGNQRLLTYPSALPTMTYTLASLYNGHEIHFGIRGDQVIVRARVRDVLLEFIDKSVFAKNGTLDMPAPLIEDCVHWLNLSTREVEFRTKHHIWIPNRSANWVLDVKRRRATRRTVALVDPHGALSRRIMEVFRNFEDAKHVTVFQPSTRGLTVELRRMNLHFTANTEGRLVSKELRCEISPGQDSGTWFGLESMLVLREVHNPSLRSIIVPLGQPKVRRNGPHVAVQIVGSDGVYGRFFIDDVVGRVQCAPEPVLMFTKALLHAYTSFILPDPLTKRTGTEEALALLSSSAFQPWAALRGPQLEPPLAIAHLSPRRVYYPDHLKCQQMVSWNCNLTTTIQDDKFRQAVDTILTRLKRLGSFYNEGFQPPTFELEGDHLRARALIRRRCYAREFTESKRHCDPPDDEYIWSRTRETKRAQCVFEVVQILDKQPMLIHTTPSIASLLEVPVIQGYHKPFNQTLLTELLDTNIARQWGPLIHSFCRPRALDMTIDRLIFTCGVMAFGSADMGILRTIVALALNQKFSSLPAPEHAQYKDYRRDESPSSQTMVHLIRHSQLKSSFAEKRDNEDVAMAERVTHLANRLVAQWPRVELNTKGFRDLPDPGKAKSVVKAEWSRLLRNMELSRHLSAIQEILDEIQKTWEGRGIPFIAADKSWIGRPSGCYRLPSLSRDLMAKTVTGPSDQCGLIDVDRPNSTNTTGSAPHCVIRKETTKCARHIDELEVILKQMTASSRPLRKEYAEDLLASLKALTTREEIYSNIPAPKGIQSSVIESSMNMNTQLGVICDSLASNNTQYKWLQLGQLWPCLSATTLLPMVRSRGSVRFGTGMREAIIDYGVRITVLQRLLRMEDAHKKNDVRRIKDEEQNQGHGNWNPNDHSDWLLFEIDANILIRDDQIGVARATMSPTPRSNSVLQMNMGKGKTSVILPIVACAIANGQALARLVVPRALLVQTAQILQARLGGLVGREICHLPFSRKTPLDETTIQTYRDLYINFREQMGIMLTQPDHILSFKLSGLQALADNRLAAARNMISVQSWLEKFCRDVIDESDFTLAVKTQLVYPSGTQLPVDGHPYRWKVPQALLGSVQAHLHELQVDFAQSIEVFSRPSGGFPFIYILRPDVEYALHERLVADICDGKIPFLPAVRGESKDAVRFFLLRDVIPESAANAAYRAFPGHPSAVHVLHIIRGLLVHGILSVCLRKRWNVQYGLHPRRDPVAIPYYGKGIPSDQAEWGHPDVAIMLTCLAFYYSGLTIDQLRQSLRRVLQSDDPPGGYARWTHRSSSLPMRLRQWNLINADDEAQVRQIWSHLRYEVIAINDYLNAFVFPVHARKFQYKIQASGWDIPHSTQPSSGVSLTTGFSGTNDNKRMLPLTIEQRDLPELFHTNAEVLSYLLQTRNRGYLVAASSNGKRLSEVEILRKLKALKIRILIDAGAHILELDNESLVRQWLKVDHEAPAGIYFNADNKAAVIYRNGKQVPLLASPFADDLSSCLVYLDEAHTRGTDLKLPVSARGALTLSLGQTKDHTVQAAMRLRQLGVSQTVIFMASPEVHRSILDHTQKAVGDLIDSSDVISWLLEQTCKANEDLQPLYLAQGFDFCKREHARVAHLLHLSLTQQQTAYVQALLQPEQQTLEQLYSPVYQHSDTLNEFEGNGLLRDFWVELSRQKRTQSRGNLNSTSTFEEVEQERELAVQVEEMRQPQKPKCFPIYKFPGLDENLLLFVKTGAIRGHHWYRPLFSALWHTDVGRKNGISSRDSHVLLSREFTKTIFVGRGPDFWHVDFLRPVHWILWSPQAGKAVVIIPEEAEVLIPILRNADRPVTYLIVYAAPLTREMLHFETFRFYTIPKLETDLPPTVKMDLGILAGRLYFKFEDYGNILDSICPHGELRDAEHQHSGTAPEKVPRKFLEEWFALTRKGQDFTYTPMGYVCQGRKLSSDHPFFASSTTMESDDHGEMPASTCTGTDFVDDEEVGEIGDVNDMSDIDDATF</sequence>
<dbReference type="OrthoDB" id="3182339at2759"/>
<evidence type="ECO:0000256" key="5">
    <source>
        <dbReference type="ARBA" id="ARBA00022801"/>
    </source>
</evidence>
<evidence type="ECO:0000256" key="4">
    <source>
        <dbReference type="ARBA" id="ARBA00022786"/>
    </source>
</evidence>
<dbReference type="Proteomes" id="UP000248423">
    <property type="component" value="Unassembled WGS sequence"/>
</dbReference>
<accession>A0A319DRG6</accession>
<evidence type="ECO:0000259" key="10">
    <source>
        <dbReference type="Pfam" id="PF12359"/>
    </source>
</evidence>
<dbReference type="InterPro" id="IPR022099">
    <property type="entry name" value="DUF3638"/>
</dbReference>
<gene>
    <name evidence="12" type="ORF">BO78DRAFT_439495</name>
</gene>
<keyword evidence="4" id="KW-0833">Ubl conjugation pathway</keyword>
<dbReference type="GO" id="GO:0004843">
    <property type="term" value="F:cysteine-type deubiquitinase activity"/>
    <property type="evidence" value="ECO:0007669"/>
    <property type="project" value="UniProtKB-EC"/>
</dbReference>
<dbReference type="InterPro" id="IPR022105">
    <property type="entry name" value="DUF3645"/>
</dbReference>
<dbReference type="Pfam" id="PF20255">
    <property type="entry name" value="DUF6606"/>
    <property type="match status" value="1"/>
</dbReference>
<proteinExistence type="predicted"/>
<dbReference type="Pfam" id="PF12340">
    <property type="entry name" value="DUF3638"/>
    <property type="match status" value="1"/>
</dbReference>
<reference evidence="12 13" key="1">
    <citation type="submission" date="2018-02" db="EMBL/GenBank/DDBJ databases">
        <title>The genomes of Aspergillus section Nigri reveals drivers in fungal speciation.</title>
        <authorList>
            <consortium name="DOE Joint Genome Institute"/>
            <person name="Vesth T.C."/>
            <person name="Nybo J."/>
            <person name="Theobald S."/>
            <person name="Brandl J."/>
            <person name="Frisvad J.C."/>
            <person name="Nielsen K.F."/>
            <person name="Lyhne E.K."/>
            <person name="Kogle M.E."/>
            <person name="Kuo A."/>
            <person name="Riley R."/>
            <person name="Clum A."/>
            <person name="Nolan M."/>
            <person name="Lipzen A."/>
            <person name="Salamov A."/>
            <person name="Henrissat B."/>
            <person name="Wiebenga A."/>
            <person name="De vries R.P."/>
            <person name="Grigoriev I.V."/>
            <person name="Mortensen U.H."/>
            <person name="Andersen M.R."/>
            <person name="Baker S.E."/>
        </authorList>
    </citation>
    <scope>NUCLEOTIDE SEQUENCE [LARGE SCALE GENOMIC DNA]</scope>
    <source>
        <strain evidence="12 13">CBS 121057</strain>
    </source>
</reference>
<dbReference type="PANTHER" id="PTHR13367:SF33">
    <property type="entry name" value="P-LOOP CONTAINING NUCLEOSIDE TRIPHOSPHATE HYDROLASE PROTEIN"/>
    <property type="match status" value="1"/>
</dbReference>
<dbReference type="InterPro" id="IPR046541">
    <property type="entry name" value="DUF6606"/>
</dbReference>
<dbReference type="VEuPathDB" id="FungiDB:BO78DRAFT_439495"/>
<evidence type="ECO:0000256" key="6">
    <source>
        <dbReference type="ARBA" id="ARBA00022807"/>
    </source>
</evidence>
<evidence type="ECO:0000256" key="1">
    <source>
        <dbReference type="ARBA" id="ARBA00000707"/>
    </source>
</evidence>
<dbReference type="GO" id="GO:0006508">
    <property type="term" value="P:proteolysis"/>
    <property type="evidence" value="ECO:0007669"/>
    <property type="project" value="UniProtKB-KW"/>
</dbReference>
<keyword evidence="3" id="KW-0645">Protease</keyword>
<feature type="domain" description="DUF6606" evidence="11">
    <location>
        <begin position="10"/>
        <end position="280"/>
    </location>
</feature>
<keyword evidence="5" id="KW-0378">Hydrolase</keyword>
<dbReference type="SUPFAM" id="SSF52540">
    <property type="entry name" value="P-loop containing nucleoside triphosphate hydrolases"/>
    <property type="match status" value="1"/>
</dbReference>
<dbReference type="Pfam" id="PF12359">
    <property type="entry name" value="DUF3645"/>
    <property type="match status" value="1"/>
</dbReference>
<dbReference type="InterPro" id="IPR027417">
    <property type="entry name" value="P-loop_NTPase"/>
</dbReference>
<evidence type="ECO:0000313" key="13">
    <source>
        <dbReference type="Proteomes" id="UP000248423"/>
    </source>
</evidence>
<feature type="coiled-coil region" evidence="7">
    <location>
        <begin position="563"/>
        <end position="598"/>
    </location>
</feature>
<dbReference type="PANTHER" id="PTHR13367">
    <property type="entry name" value="UBIQUITIN THIOESTERASE"/>
    <property type="match status" value="1"/>
</dbReference>
<evidence type="ECO:0000259" key="11">
    <source>
        <dbReference type="Pfam" id="PF20255"/>
    </source>
</evidence>
<protein>
    <recommendedName>
        <fullName evidence="2">ubiquitinyl hydrolase 1</fullName>
        <ecNumber evidence="2">3.4.19.12</ecNumber>
    </recommendedName>
</protein>
<evidence type="ECO:0000313" key="12">
    <source>
        <dbReference type="EMBL" id="PYI00251.1"/>
    </source>
</evidence>
<organism evidence="12 13">
    <name type="scientific">Aspergillus sclerotiicarbonarius (strain CBS 121057 / IBT 28362)</name>
    <dbReference type="NCBI Taxonomy" id="1448318"/>
    <lineage>
        <taxon>Eukaryota</taxon>
        <taxon>Fungi</taxon>
        <taxon>Dikarya</taxon>
        <taxon>Ascomycota</taxon>
        <taxon>Pezizomycotina</taxon>
        <taxon>Eurotiomycetes</taxon>
        <taxon>Eurotiomycetidae</taxon>
        <taxon>Eurotiales</taxon>
        <taxon>Aspergillaceae</taxon>
        <taxon>Aspergillus</taxon>
        <taxon>Aspergillus subgen. Circumdati</taxon>
    </lineage>
</organism>
<keyword evidence="6" id="KW-0788">Thiol protease</keyword>
<evidence type="ECO:0000259" key="9">
    <source>
        <dbReference type="Pfam" id="PF12340"/>
    </source>
</evidence>
<evidence type="ECO:0000256" key="8">
    <source>
        <dbReference type="SAM" id="MobiDB-lite"/>
    </source>
</evidence>
<dbReference type="STRING" id="1448318.A0A319DRG6"/>
<keyword evidence="13" id="KW-1185">Reference proteome</keyword>
<name>A0A319DRG6_ASPSB</name>
<feature type="region of interest" description="Disordered" evidence="8">
    <location>
        <begin position="3063"/>
        <end position="3085"/>
    </location>
</feature>
<feature type="domain" description="DUF3638" evidence="9">
    <location>
        <begin position="1995"/>
        <end position="2219"/>
    </location>
</feature>
<dbReference type="EMBL" id="KZ826467">
    <property type="protein sequence ID" value="PYI00251.1"/>
    <property type="molecule type" value="Genomic_DNA"/>
</dbReference>
<evidence type="ECO:0000256" key="3">
    <source>
        <dbReference type="ARBA" id="ARBA00022670"/>
    </source>
</evidence>
<dbReference type="InterPro" id="IPR051346">
    <property type="entry name" value="OTU_Deubiquitinase"/>
</dbReference>
<evidence type="ECO:0000256" key="2">
    <source>
        <dbReference type="ARBA" id="ARBA00012759"/>
    </source>
</evidence>